<feature type="transmembrane region" description="Helical" evidence="1">
    <location>
        <begin position="67"/>
        <end position="88"/>
    </location>
</feature>
<protein>
    <submittedName>
        <fullName evidence="2">Uncharacterized protein</fullName>
    </submittedName>
</protein>
<evidence type="ECO:0000313" key="2">
    <source>
        <dbReference type="EMBL" id="TBL81140.1"/>
    </source>
</evidence>
<gene>
    <name evidence="2" type="ORF">EYB31_03335</name>
</gene>
<dbReference type="AlphaFoldDB" id="A0A4Q9DYG1"/>
<accession>A0A4Q9DYG1</accession>
<organism evidence="2 3">
    <name type="scientific">Paenibacillus thalictri</name>
    <dbReference type="NCBI Taxonomy" id="2527873"/>
    <lineage>
        <taxon>Bacteria</taxon>
        <taxon>Bacillati</taxon>
        <taxon>Bacillota</taxon>
        <taxon>Bacilli</taxon>
        <taxon>Bacillales</taxon>
        <taxon>Paenibacillaceae</taxon>
        <taxon>Paenibacillus</taxon>
    </lineage>
</organism>
<keyword evidence="3" id="KW-1185">Reference proteome</keyword>
<reference evidence="2 3" key="1">
    <citation type="submission" date="2019-02" db="EMBL/GenBank/DDBJ databases">
        <title>Paenibacillus sp. nov., isolated from surface-sterilized tissue of Thalictrum simplex L.</title>
        <authorList>
            <person name="Tuo L."/>
        </authorList>
    </citation>
    <scope>NUCLEOTIDE SEQUENCE [LARGE SCALE GENOMIC DNA]</scope>
    <source>
        <strain evidence="2 3">N2SHLJ1</strain>
    </source>
</reference>
<feature type="transmembrane region" description="Helical" evidence="1">
    <location>
        <begin position="34"/>
        <end position="55"/>
    </location>
</feature>
<keyword evidence="1" id="KW-0472">Membrane</keyword>
<feature type="transmembrane region" description="Helical" evidence="1">
    <location>
        <begin position="6"/>
        <end position="27"/>
    </location>
</feature>
<proteinExistence type="predicted"/>
<dbReference type="RefSeq" id="WP_131011851.1">
    <property type="nucleotide sequence ID" value="NZ_SIRE01000003.1"/>
</dbReference>
<keyword evidence="1" id="KW-1133">Transmembrane helix</keyword>
<dbReference type="OrthoDB" id="2615411at2"/>
<name>A0A4Q9DYG1_9BACL</name>
<dbReference type="Proteomes" id="UP000293142">
    <property type="component" value="Unassembled WGS sequence"/>
</dbReference>
<comment type="caution">
    <text evidence="2">The sequence shown here is derived from an EMBL/GenBank/DDBJ whole genome shotgun (WGS) entry which is preliminary data.</text>
</comment>
<sequence>MSNEMIYWLFIGAAFIVSSVLALVLMVKLDKMAWAFWVSFAVNAVITAAGCFWWDGLYTGVQRLFGIFGYWIAFANIEIILFFALFIMKKRKTNL</sequence>
<evidence type="ECO:0000256" key="1">
    <source>
        <dbReference type="SAM" id="Phobius"/>
    </source>
</evidence>
<keyword evidence="1" id="KW-0812">Transmembrane</keyword>
<dbReference type="EMBL" id="SIRE01000003">
    <property type="protein sequence ID" value="TBL81140.1"/>
    <property type="molecule type" value="Genomic_DNA"/>
</dbReference>
<evidence type="ECO:0000313" key="3">
    <source>
        <dbReference type="Proteomes" id="UP000293142"/>
    </source>
</evidence>